<reference evidence="12 13" key="1">
    <citation type="submission" date="2018-07" db="EMBL/GenBank/DDBJ databases">
        <title>Genomic Encyclopedia of Type Strains, Phase IV (KMG-IV): sequencing the most valuable type-strain genomes for metagenomic binning, comparative biology and taxonomic classification.</title>
        <authorList>
            <person name="Goeker M."/>
        </authorList>
    </citation>
    <scope>NUCLEOTIDE SEQUENCE [LARGE SCALE GENOMIC DNA]</scope>
    <source>
        <strain evidence="12 13">DSM 21410</strain>
    </source>
</reference>
<dbReference type="PANTHER" id="PTHR13932">
    <property type="entry name" value="COPROPORPHYRINIGEN III OXIDASE"/>
    <property type="match status" value="1"/>
</dbReference>
<dbReference type="InterPro" id="IPR004559">
    <property type="entry name" value="HemW-like"/>
</dbReference>
<evidence type="ECO:0000256" key="9">
    <source>
        <dbReference type="ARBA" id="ARBA00023186"/>
    </source>
</evidence>
<dbReference type="SFLD" id="SFLDG01082">
    <property type="entry name" value="B12-binding_domain_containing"/>
    <property type="match status" value="1"/>
</dbReference>
<dbReference type="GO" id="GO:0005737">
    <property type="term" value="C:cytoplasm"/>
    <property type="evidence" value="ECO:0007669"/>
    <property type="project" value="UniProtKB-SubCell"/>
</dbReference>
<sequence>MPGIYIHIPYCHKACHYCNFHFSTNLKTINSTVEAICHEAGLVASEFSQVHFVTLYIGGGTPSLLHPGQLKKILHSVRENFRLTSQETTLEANPEDLLPEKLEEWLGLGIDRLSIGIQTFDEQFLRQFNRNHTSQQAFDALKQARRAGFLKYNVDLIFGFPGQSMDQWLSDLHRAIDLQPQHLSVYSLTREEGTAFDYMVRRRMIQEADEGLMAEMFFAARELLTSTGYQQYEISNYALPGYHALHNSNYWKGEPYIGLGPSAHSYTGTHRRWNISNNALYEKSLANGEKWYEEELLTPEIHFNELVITGIRTIWGIDMDRCLNLLRDEQKDQWLKKVDQLIEKNQLKKEKNHIILHPDYLFISDRIAIELMV</sequence>
<name>A0A369A1J7_9FLAO</name>
<dbReference type="PROSITE" id="PS51918">
    <property type="entry name" value="RADICAL_SAM"/>
    <property type="match status" value="1"/>
</dbReference>
<evidence type="ECO:0000256" key="2">
    <source>
        <dbReference type="ARBA" id="ARBA00006100"/>
    </source>
</evidence>
<keyword evidence="10" id="KW-0004">4Fe-4S</keyword>
<accession>A0A369A1J7</accession>
<dbReference type="GO" id="GO:0051539">
    <property type="term" value="F:4 iron, 4 sulfur cluster binding"/>
    <property type="evidence" value="ECO:0007669"/>
    <property type="project" value="UniProtKB-UniRule"/>
</dbReference>
<comment type="subcellular location">
    <subcellularLocation>
        <location evidence="10">Cytoplasm</location>
    </subcellularLocation>
</comment>
<dbReference type="InterPro" id="IPR058240">
    <property type="entry name" value="rSAM_sf"/>
</dbReference>
<evidence type="ECO:0000256" key="10">
    <source>
        <dbReference type="RuleBase" id="RU364116"/>
    </source>
</evidence>
<dbReference type="SUPFAM" id="SSF102114">
    <property type="entry name" value="Radical SAM enzymes"/>
    <property type="match status" value="1"/>
</dbReference>
<evidence type="ECO:0000256" key="4">
    <source>
        <dbReference type="ARBA" id="ARBA00022617"/>
    </source>
</evidence>
<dbReference type="CDD" id="cd01335">
    <property type="entry name" value="Radical_SAM"/>
    <property type="match status" value="1"/>
</dbReference>
<keyword evidence="4 10" id="KW-0349">Heme</keyword>
<dbReference type="GO" id="GO:0006779">
    <property type="term" value="P:porphyrin-containing compound biosynthetic process"/>
    <property type="evidence" value="ECO:0007669"/>
    <property type="project" value="InterPro"/>
</dbReference>
<dbReference type="GO" id="GO:0046872">
    <property type="term" value="F:metal ion binding"/>
    <property type="evidence" value="ECO:0007669"/>
    <property type="project" value="UniProtKB-UniRule"/>
</dbReference>
<dbReference type="InterPro" id="IPR007197">
    <property type="entry name" value="rSAM"/>
</dbReference>
<comment type="cofactor">
    <cofactor evidence="1">
        <name>[4Fe-4S] cluster</name>
        <dbReference type="ChEBI" id="CHEBI:49883"/>
    </cofactor>
</comment>
<dbReference type="SFLD" id="SFLDF00562">
    <property type="entry name" value="HemN-like__clustered_with_heat"/>
    <property type="match status" value="1"/>
</dbReference>
<keyword evidence="8 10" id="KW-0411">Iron-sulfur</keyword>
<evidence type="ECO:0000256" key="5">
    <source>
        <dbReference type="ARBA" id="ARBA00022691"/>
    </source>
</evidence>
<dbReference type="NCBIfam" id="TIGR00539">
    <property type="entry name" value="hemN_rel"/>
    <property type="match status" value="1"/>
</dbReference>
<dbReference type="EMBL" id="QPJS01000006">
    <property type="protein sequence ID" value="RCX01947.1"/>
    <property type="molecule type" value="Genomic_DNA"/>
</dbReference>
<comment type="similarity">
    <text evidence="2">Belongs to the anaerobic coproporphyrinogen-III oxidase family. HemW subfamily.</text>
</comment>
<evidence type="ECO:0000256" key="7">
    <source>
        <dbReference type="ARBA" id="ARBA00023004"/>
    </source>
</evidence>
<evidence type="ECO:0000313" key="12">
    <source>
        <dbReference type="EMBL" id="RCX01947.1"/>
    </source>
</evidence>
<dbReference type="PANTHER" id="PTHR13932:SF5">
    <property type="entry name" value="RADICAL S-ADENOSYL METHIONINE DOMAIN-CONTAINING PROTEIN 1, MITOCHONDRIAL"/>
    <property type="match status" value="1"/>
</dbReference>
<evidence type="ECO:0000256" key="8">
    <source>
        <dbReference type="ARBA" id="ARBA00023014"/>
    </source>
</evidence>
<dbReference type="Pfam" id="PF04055">
    <property type="entry name" value="Radical_SAM"/>
    <property type="match status" value="1"/>
</dbReference>
<keyword evidence="6 10" id="KW-0479">Metal-binding</keyword>
<organism evidence="12 13">
    <name type="scientific">Schleiferia thermophila</name>
    <dbReference type="NCBI Taxonomy" id="884107"/>
    <lineage>
        <taxon>Bacteria</taxon>
        <taxon>Pseudomonadati</taxon>
        <taxon>Bacteroidota</taxon>
        <taxon>Flavobacteriia</taxon>
        <taxon>Flavobacteriales</taxon>
        <taxon>Schleiferiaceae</taxon>
        <taxon>Schleiferia</taxon>
    </lineage>
</organism>
<dbReference type="InterPro" id="IPR034505">
    <property type="entry name" value="Coproporphyrinogen-III_oxidase"/>
</dbReference>
<protein>
    <recommendedName>
        <fullName evidence="3 10">Heme chaperone HemW</fullName>
    </recommendedName>
</protein>
<keyword evidence="7 10" id="KW-0408">Iron</keyword>
<comment type="caution">
    <text evidence="12">The sequence shown here is derived from an EMBL/GenBank/DDBJ whole genome shotgun (WGS) entry which is preliminary data.</text>
</comment>
<gene>
    <name evidence="12" type="ORF">DES35_10648</name>
</gene>
<evidence type="ECO:0000259" key="11">
    <source>
        <dbReference type="PROSITE" id="PS51918"/>
    </source>
</evidence>
<dbReference type="SMART" id="SM00729">
    <property type="entry name" value="Elp3"/>
    <property type="match status" value="1"/>
</dbReference>
<keyword evidence="5 10" id="KW-0949">S-adenosyl-L-methionine</keyword>
<evidence type="ECO:0000256" key="1">
    <source>
        <dbReference type="ARBA" id="ARBA00001966"/>
    </source>
</evidence>
<evidence type="ECO:0000256" key="6">
    <source>
        <dbReference type="ARBA" id="ARBA00022723"/>
    </source>
</evidence>
<dbReference type="GO" id="GO:0004109">
    <property type="term" value="F:coproporphyrinogen oxidase activity"/>
    <property type="evidence" value="ECO:0007669"/>
    <property type="project" value="InterPro"/>
</dbReference>
<comment type="function">
    <text evidence="10">Probably acts as a heme chaperone, transferring heme to an unknown acceptor. Binds one molecule of heme per monomer, possibly covalently. Binds 1 [4Fe-4S] cluster. The cluster is coordinated with 3 cysteines and an exchangeable S-adenosyl-L-methionine.</text>
</comment>
<evidence type="ECO:0000313" key="13">
    <source>
        <dbReference type="Proteomes" id="UP000253517"/>
    </source>
</evidence>
<proteinExistence type="inferred from homology"/>
<keyword evidence="13" id="KW-1185">Reference proteome</keyword>
<dbReference type="InterPro" id="IPR013785">
    <property type="entry name" value="Aldolase_TIM"/>
</dbReference>
<dbReference type="SFLD" id="SFLDG01065">
    <property type="entry name" value="anaerobic_coproporphyrinogen-I"/>
    <property type="match status" value="1"/>
</dbReference>
<dbReference type="RefSeq" id="WP_037359690.1">
    <property type="nucleotide sequence ID" value="NZ_BHZF01000001.1"/>
</dbReference>
<keyword evidence="10" id="KW-0963">Cytoplasm</keyword>
<feature type="domain" description="Radical SAM core" evidence="11">
    <location>
        <begin position="1"/>
        <end position="233"/>
    </location>
</feature>
<dbReference type="Proteomes" id="UP000253517">
    <property type="component" value="Unassembled WGS sequence"/>
</dbReference>
<dbReference type="AlphaFoldDB" id="A0A369A1J7"/>
<dbReference type="InterPro" id="IPR006638">
    <property type="entry name" value="Elp3/MiaA/NifB-like_rSAM"/>
</dbReference>
<keyword evidence="9 10" id="KW-0143">Chaperone</keyword>
<dbReference type="Gene3D" id="3.20.20.70">
    <property type="entry name" value="Aldolase class I"/>
    <property type="match status" value="1"/>
</dbReference>
<dbReference type="SFLD" id="SFLDS00029">
    <property type="entry name" value="Radical_SAM"/>
    <property type="match status" value="1"/>
</dbReference>
<evidence type="ECO:0000256" key="3">
    <source>
        <dbReference type="ARBA" id="ARBA00017228"/>
    </source>
</evidence>